<gene>
    <name evidence="2" type="ORF">Ahy_B06g083200</name>
</gene>
<accession>A0A444YPE7</accession>
<reference evidence="2 3" key="1">
    <citation type="submission" date="2019-01" db="EMBL/GenBank/DDBJ databases">
        <title>Sequencing of cultivated peanut Arachis hypogaea provides insights into genome evolution and oil improvement.</title>
        <authorList>
            <person name="Chen X."/>
        </authorList>
    </citation>
    <scope>NUCLEOTIDE SEQUENCE [LARGE SCALE GENOMIC DNA]</scope>
    <source>
        <strain evidence="3">cv. Fuhuasheng</strain>
        <tissue evidence="2">Leaves</tissue>
    </source>
</reference>
<dbReference type="GO" id="GO:0010073">
    <property type="term" value="P:meristem maintenance"/>
    <property type="evidence" value="ECO:0007669"/>
    <property type="project" value="InterPro"/>
</dbReference>
<feature type="domain" description="Aminotransferase-like plant mobile" evidence="1">
    <location>
        <begin position="14"/>
        <end position="222"/>
    </location>
</feature>
<dbReference type="InterPro" id="IPR019557">
    <property type="entry name" value="AminoTfrase-like_pln_mobile"/>
</dbReference>
<dbReference type="PANTHER" id="PTHR46033:SF8">
    <property type="entry name" value="PROTEIN MAINTENANCE OF MERISTEMS-LIKE"/>
    <property type="match status" value="1"/>
</dbReference>
<dbReference type="InterPro" id="IPR044824">
    <property type="entry name" value="MAIN-like"/>
</dbReference>
<sequence length="222" mass="25695">MQLWLLLDGKPVSELLGDVPPGHVGIKKFNIKLKWLKIRLQQMPLDAPDNARMQYACCYIMYLLGGILLPNKANNTVYIRYLMLLANYDAISTYSWSSTVLCCLYRAICLATDYNVEGMTGCHTLLMSWIYYRLSFWAPNVTMPYTFSIATRWRGRKDKMTMLATPAQALPEFNWLLYMDPRILLRVSAEFLGAPQGDFYTAVVPLILFRWIEILNVDRVLR</sequence>
<keyword evidence="3" id="KW-1185">Reference proteome</keyword>
<evidence type="ECO:0000259" key="1">
    <source>
        <dbReference type="Pfam" id="PF10536"/>
    </source>
</evidence>
<dbReference type="EMBL" id="SDMP01000016">
    <property type="protein sequence ID" value="RYR03830.1"/>
    <property type="molecule type" value="Genomic_DNA"/>
</dbReference>
<evidence type="ECO:0000313" key="3">
    <source>
        <dbReference type="Proteomes" id="UP000289738"/>
    </source>
</evidence>
<proteinExistence type="predicted"/>
<dbReference type="Proteomes" id="UP000289738">
    <property type="component" value="Chromosome B06"/>
</dbReference>
<name>A0A444YPE7_ARAHY</name>
<dbReference type="AlphaFoldDB" id="A0A444YPE7"/>
<comment type="caution">
    <text evidence="2">The sequence shown here is derived from an EMBL/GenBank/DDBJ whole genome shotgun (WGS) entry which is preliminary data.</text>
</comment>
<dbReference type="PANTHER" id="PTHR46033">
    <property type="entry name" value="PROTEIN MAIN-LIKE 2"/>
    <property type="match status" value="1"/>
</dbReference>
<protein>
    <recommendedName>
        <fullName evidence="1">Aminotransferase-like plant mobile domain-containing protein</fullName>
    </recommendedName>
</protein>
<organism evidence="2 3">
    <name type="scientific">Arachis hypogaea</name>
    <name type="common">Peanut</name>
    <dbReference type="NCBI Taxonomy" id="3818"/>
    <lineage>
        <taxon>Eukaryota</taxon>
        <taxon>Viridiplantae</taxon>
        <taxon>Streptophyta</taxon>
        <taxon>Embryophyta</taxon>
        <taxon>Tracheophyta</taxon>
        <taxon>Spermatophyta</taxon>
        <taxon>Magnoliopsida</taxon>
        <taxon>eudicotyledons</taxon>
        <taxon>Gunneridae</taxon>
        <taxon>Pentapetalae</taxon>
        <taxon>rosids</taxon>
        <taxon>fabids</taxon>
        <taxon>Fabales</taxon>
        <taxon>Fabaceae</taxon>
        <taxon>Papilionoideae</taxon>
        <taxon>50 kb inversion clade</taxon>
        <taxon>dalbergioids sensu lato</taxon>
        <taxon>Dalbergieae</taxon>
        <taxon>Pterocarpus clade</taxon>
        <taxon>Arachis</taxon>
    </lineage>
</organism>
<evidence type="ECO:0000313" key="2">
    <source>
        <dbReference type="EMBL" id="RYR03830.1"/>
    </source>
</evidence>
<dbReference type="STRING" id="3818.A0A444YPE7"/>
<dbReference type="Pfam" id="PF10536">
    <property type="entry name" value="PMD"/>
    <property type="match status" value="1"/>
</dbReference>